<dbReference type="RefSeq" id="XP_001384861.2">
    <property type="nucleotide sequence ID" value="XM_001384824.1"/>
</dbReference>
<evidence type="ECO:0000313" key="2">
    <source>
        <dbReference type="EMBL" id="ABN66832.2"/>
    </source>
</evidence>
<dbReference type="Proteomes" id="UP000002258">
    <property type="component" value="Chromosome 5"/>
</dbReference>
<dbReference type="EMBL" id="CP000499">
    <property type="protein sequence ID" value="ABN66832.2"/>
    <property type="molecule type" value="Genomic_DNA"/>
</dbReference>
<sequence>MSIHLLSRLPGELPVSRNSLNAMGSLLSPEFEYLNEFLPSHLDSKSNSLDLDVGSISSKVESNLPVSDEFDSLFRYLLTPTLVGPSPNSFYYDYVACADNNEFLGISEPIASQPREFSLSVDGIKVTTSEDDTFFQNLSSPNRSDAVSTREPGETVVQHQSELATRSQSHREVVAHQKARTTTGSKPSSTYKVVKHRPKGSKQACVPIKISYEKLKLTTKLGAELSDSFVETVESSMSASVRAMLAERKLPEELENGASRCKIDRQVYERPLLIEEMEKFCGHPKVRYIRNSNFGRTPYEAEYYSYQVDNKGQSINHTRHGLCPYCPEVSFFKLKNSAYGNHLGNIHGIRTNGSLFPDPILPGIYLMAKSEFVETERKTLAKERATAGVIWDTIFDITETTMSNAKAEAKVVASVGVIWNIIRKTLVFLVIVN</sequence>
<dbReference type="InterPro" id="IPR028012">
    <property type="entry name" value="Rua1_C"/>
</dbReference>
<feature type="domain" description="Transcription regulator Rua1 C-terminal" evidence="1">
    <location>
        <begin position="299"/>
        <end position="382"/>
    </location>
</feature>
<dbReference type="InParanoid" id="A3LVS8"/>
<gene>
    <name evidence="2" type="ORF">PICST_32230</name>
</gene>
<dbReference type="AlphaFoldDB" id="A3LVS8"/>
<name>A3LVS8_PICST</name>
<evidence type="ECO:0000259" key="1">
    <source>
        <dbReference type="Pfam" id="PF14616"/>
    </source>
</evidence>
<dbReference type="eggNOG" id="ENOG502SZ9T">
    <property type="taxonomic scope" value="Eukaryota"/>
</dbReference>
<reference evidence="2 3" key="1">
    <citation type="journal article" date="2007" name="Nat. Biotechnol.">
        <title>Genome sequence of the lignocellulose-bioconverting and xylose-fermenting yeast Pichia stipitis.</title>
        <authorList>
            <person name="Jeffries T.W."/>
            <person name="Grigoriev I.V."/>
            <person name="Grimwood J."/>
            <person name="Laplaza J.M."/>
            <person name="Aerts A."/>
            <person name="Salamov A."/>
            <person name="Schmutz J."/>
            <person name="Lindquist E."/>
            <person name="Dehal P."/>
            <person name="Shapiro H."/>
            <person name="Jin Y.S."/>
            <person name="Passoth V."/>
            <person name="Richardson P.M."/>
        </authorList>
    </citation>
    <scope>NUCLEOTIDE SEQUENCE [LARGE SCALE GENOMIC DNA]</scope>
    <source>
        <strain evidence="3">ATCC 58785 / CBS 6054 / NBRC 10063 / NRRL Y-11545</strain>
    </source>
</reference>
<accession>A3LVS8</accession>
<organism evidence="2 3">
    <name type="scientific">Scheffersomyces stipitis (strain ATCC 58785 / CBS 6054 / NBRC 10063 / NRRL Y-11545)</name>
    <name type="common">Yeast</name>
    <name type="synonym">Pichia stipitis</name>
    <dbReference type="NCBI Taxonomy" id="322104"/>
    <lineage>
        <taxon>Eukaryota</taxon>
        <taxon>Fungi</taxon>
        <taxon>Dikarya</taxon>
        <taxon>Ascomycota</taxon>
        <taxon>Saccharomycotina</taxon>
        <taxon>Pichiomycetes</taxon>
        <taxon>Debaryomycetaceae</taxon>
        <taxon>Scheffersomyces</taxon>
    </lineage>
</organism>
<protein>
    <recommendedName>
        <fullName evidence="1">Transcription regulator Rua1 C-terminal domain-containing protein</fullName>
    </recommendedName>
</protein>
<dbReference type="KEGG" id="pic:PICST_32230"/>
<evidence type="ECO:0000313" key="3">
    <source>
        <dbReference type="Proteomes" id="UP000002258"/>
    </source>
</evidence>
<dbReference type="Pfam" id="PF14616">
    <property type="entry name" value="Rua1_C"/>
    <property type="match status" value="1"/>
</dbReference>
<dbReference type="HOGENOM" id="CLU_633278_0_0_1"/>
<dbReference type="OrthoDB" id="4096316at2759"/>
<keyword evidence="3" id="KW-1185">Reference proteome</keyword>
<proteinExistence type="predicted"/>
<dbReference type="GeneID" id="4839175"/>